<evidence type="ECO:0000313" key="4">
    <source>
        <dbReference type="Proteomes" id="UP001590950"/>
    </source>
</evidence>
<comment type="caution">
    <text evidence="3">The sequence shown here is derived from an EMBL/GenBank/DDBJ whole genome shotgun (WGS) entry which is preliminary data.</text>
</comment>
<dbReference type="PANTHER" id="PTHR24148:SF73">
    <property type="entry name" value="HET DOMAIN PROTEIN (AFU_ORTHOLOGUE AFUA_8G01020)"/>
    <property type="match status" value="1"/>
</dbReference>
<accession>A0ABR3ZYK2</accession>
<feature type="region of interest" description="Disordered" evidence="1">
    <location>
        <begin position="1"/>
        <end position="27"/>
    </location>
</feature>
<reference evidence="3 4" key="1">
    <citation type="submission" date="2024-09" db="EMBL/GenBank/DDBJ databases">
        <title>Rethinking Asexuality: The Enigmatic Case of Functional Sexual Genes in Lepraria (Stereocaulaceae).</title>
        <authorList>
            <person name="Doellman M."/>
            <person name="Sun Y."/>
            <person name="Barcenas-Pena A."/>
            <person name="Lumbsch H.T."/>
            <person name="Grewe F."/>
        </authorList>
    </citation>
    <scope>NUCLEOTIDE SEQUENCE [LARGE SCALE GENOMIC DNA]</scope>
    <source>
        <strain evidence="3 4">Mercado 3170</strain>
    </source>
</reference>
<dbReference type="Proteomes" id="UP001590950">
    <property type="component" value="Unassembled WGS sequence"/>
</dbReference>
<feature type="compositionally biased region" description="Basic and acidic residues" evidence="1">
    <location>
        <begin position="1"/>
        <end position="12"/>
    </location>
</feature>
<evidence type="ECO:0000313" key="3">
    <source>
        <dbReference type="EMBL" id="KAL2038304.1"/>
    </source>
</evidence>
<name>A0ABR3ZYK2_9LECA</name>
<dbReference type="InterPro" id="IPR052895">
    <property type="entry name" value="HetReg/Transcr_Mod"/>
</dbReference>
<dbReference type="PANTHER" id="PTHR24148">
    <property type="entry name" value="ANKYRIN REPEAT DOMAIN-CONTAINING PROTEIN 39 HOMOLOG-RELATED"/>
    <property type="match status" value="1"/>
</dbReference>
<protein>
    <recommendedName>
        <fullName evidence="2">Heterokaryon incompatibility domain-containing protein</fullName>
    </recommendedName>
</protein>
<gene>
    <name evidence="3" type="ORF">N7G274_008953</name>
</gene>
<dbReference type="Pfam" id="PF06985">
    <property type="entry name" value="HET"/>
    <property type="match status" value="1"/>
</dbReference>
<organism evidence="3 4">
    <name type="scientific">Stereocaulon virgatum</name>
    <dbReference type="NCBI Taxonomy" id="373712"/>
    <lineage>
        <taxon>Eukaryota</taxon>
        <taxon>Fungi</taxon>
        <taxon>Dikarya</taxon>
        <taxon>Ascomycota</taxon>
        <taxon>Pezizomycotina</taxon>
        <taxon>Lecanoromycetes</taxon>
        <taxon>OSLEUM clade</taxon>
        <taxon>Lecanoromycetidae</taxon>
        <taxon>Lecanorales</taxon>
        <taxon>Lecanorineae</taxon>
        <taxon>Stereocaulaceae</taxon>
        <taxon>Stereocaulon</taxon>
    </lineage>
</organism>
<feature type="domain" description="Heterokaryon incompatibility" evidence="2">
    <location>
        <begin position="87"/>
        <end position="208"/>
    </location>
</feature>
<proteinExistence type="predicted"/>
<keyword evidence="4" id="KW-1185">Reference proteome</keyword>
<evidence type="ECO:0000256" key="1">
    <source>
        <dbReference type="SAM" id="MobiDB-lite"/>
    </source>
</evidence>
<evidence type="ECO:0000259" key="2">
    <source>
        <dbReference type="Pfam" id="PF06985"/>
    </source>
</evidence>
<sequence>MSESEDFLHEDNDAGPPLKKRESDEPPLANASFKEDLVCCKCSKLPYVYKSLDKHDKNIRVLQRVPRSFRFNLLEILIDSTDSSSHYDALSYTWAPELPRTCIEVDGCCLVAGANLVDALRYVRCSGLLWVDAICINQRDVDERGHQVNIMRQIYTSAEKVHVWLGIGVRDSLRIGRGSFWEGKERPEDSQRKILSSPWFNRTWVLQEVVHAKSISLQWRKRVIEWDELQNIARSTNLQNLPTSERSLGTSTLIQQSMTISLAMDRWRTERQRSNELCSTRVQVEDAVYDARYSGWKDPRDKIFAVLSLSPKANGDLLLTPNYRLSPRETQILLASSSILAYENLNILRYVKHSGRDILLPSWAPRWSFGETIPVSQGGPFSGADITRTRAKAEALVSDDSQCLHLRGHFLLEVEHIYDNAVRRPTKYANSICFSINEEGTARRSKQPSNPMYSSDFLLLYVDALPTPGLLLFLDFESPLHNWFWQFNSPEDRMRGNYIAITHQDCGAIVPSSTQPGDLIVALLGIRLLFVIRRCPNMPNNEDGSAKYLIIGACKVNGDMDWEKFEESTETSTPICFI</sequence>
<dbReference type="EMBL" id="JBEFKJ010000033">
    <property type="protein sequence ID" value="KAL2038304.1"/>
    <property type="molecule type" value="Genomic_DNA"/>
</dbReference>
<dbReference type="InterPro" id="IPR010730">
    <property type="entry name" value="HET"/>
</dbReference>